<gene>
    <name evidence="2" type="ORF">D6D19_05937</name>
</gene>
<dbReference type="AlphaFoldDB" id="A0A4S9A2F9"/>
<dbReference type="EMBL" id="QZAO01000190">
    <property type="protein sequence ID" value="THW73101.1"/>
    <property type="molecule type" value="Genomic_DNA"/>
</dbReference>
<evidence type="ECO:0000256" key="1">
    <source>
        <dbReference type="SAM" id="MobiDB-lite"/>
    </source>
</evidence>
<protein>
    <submittedName>
        <fullName evidence="2">Uncharacterized protein</fullName>
    </submittedName>
</protein>
<accession>A0A4S9A2F9</accession>
<proteinExistence type="predicted"/>
<comment type="caution">
    <text evidence="2">The sequence shown here is derived from an EMBL/GenBank/DDBJ whole genome shotgun (WGS) entry which is preliminary data.</text>
</comment>
<organism evidence="2 3">
    <name type="scientific">Aureobasidium pullulans</name>
    <name type="common">Black yeast</name>
    <name type="synonym">Pullularia pullulans</name>
    <dbReference type="NCBI Taxonomy" id="5580"/>
    <lineage>
        <taxon>Eukaryota</taxon>
        <taxon>Fungi</taxon>
        <taxon>Dikarya</taxon>
        <taxon>Ascomycota</taxon>
        <taxon>Pezizomycotina</taxon>
        <taxon>Dothideomycetes</taxon>
        <taxon>Dothideomycetidae</taxon>
        <taxon>Dothideales</taxon>
        <taxon>Saccotheciaceae</taxon>
        <taxon>Aureobasidium</taxon>
    </lineage>
</organism>
<name>A0A4S9A2F9_AURPU</name>
<reference evidence="2 3" key="1">
    <citation type="submission" date="2018-10" db="EMBL/GenBank/DDBJ databases">
        <title>Fifty Aureobasidium pullulans genomes reveal a recombining polyextremotolerant generalist.</title>
        <authorList>
            <person name="Gostincar C."/>
            <person name="Turk M."/>
            <person name="Zajc J."/>
            <person name="Gunde-Cimerman N."/>
        </authorList>
    </citation>
    <scope>NUCLEOTIDE SEQUENCE [LARGE SCALE GENOMIC DNA]</scope>
    <source>
        <strain evidence="2 3">EXF-10659</strain>
    </source>
</reference>
<evidence type="ECO:0000313" key="2">
    <source>
        <dbReference type="EMBL" id="THW73101.1"/>
    </source>
</evidence>
<sequence>MPQTRIASTSIERCTGATTANEEDTAPSTTDKQSAENLNFSTAYICQSHVITRMLIQDRPWLLTAKTANLMRRAIAPPCRATVSWTHSPRTEDRQEDGCVIQQVQCTWHYTSSYER</sequence>
<dbReference type="Proteomes" id="UP000308802">
    <property type="component" value="Unassembled WGS sequence"/>
</dbReference>
<feature type="region of interest" description="Disordered" evidence="1">
    <location>
        <begin position="1"/>
        <end position="34"/>
    </location>
</feature>
<evidence type="ECO:0000313" key="3">
    <source>
        <dbReference type="Proteomes" id="UP000308802"/>
    </source>
</evidence>